<comment type="caution">
    <text evidence="3">The sequence shown here is derived from an EMBL/GenBank/DDBJ whole genome shotgun (WGS) entry which is preliminary data.</text>
</comment>
<protein>
    <recommendedName>
        <fullName evidence="5">Regulatory protein YycH-like domain-containing protein</fullName>
    </recommendedName>
</protein>
<evidence type="ECO:0000256" key="1">
    <source>
        <dbReference type="SAM" id="MobiDB-lite"/>
    </source>
</evidence>
<feature type="region of interest" description="Disordered" evidence="1">
    <location>
        <begin position="29"/>
        <end position="57"/>
    </location>
</feature>
<feature type="compositionally biased region" description="Polar residues" evidence="1">
    <location>
        <begin position="29"/>
        <end position="39"/>
    </location>
</feature>
<accession>A0A0A5GLE0</accession>
<keyword evidence="2" id="KW-0732">Signal</keyword>
<dbReference type="EMBL" id="AVPE01000001">
    <property type="protein sequence ID" value="KGX94091.1"/>
    <property type="molecule type" value="Genomic_DNA"/>
</dbReference>
<organism evidence="3 4">
    <name type="scientific">Pontibacillus halophilus JSM 076056 = DSM 19796</name>
    <dbReference type="NCBI Taxonomy" id="1385510"/>
    <lineage>
        <taxon>Bacteria</taxon>
        <taxon>Bacillati</taxon>
        <taxon>Bacillota</taxon>
        <taxon>Bacilli</taxon>
        <taxon>Bacillales</taxon>
        <taxon>Bacillaceae</taxon>
        <taxon>Pontibacillus</taxon>
    </lineage>
</organism>
<feature type="signal peptide" evidence="2">
    <location>
        <begin position="1"/>
        <end position="28"/>
    </location>
</feature>
<evidence type="ECO:0000313" key="3">
    <source>
        <dbReference type="EMBL" id="KGX94091.1"/>
    </source>
</evidence>
<gene>
    <name evidence="3" type="ORF">N781_01725</name>
</gene>
<proteinExistence type="predicted"/>
<feature type="chain" id="PRO_5038574226" description="Regulatory protein YycH-like domain-containing protein" evidence="2">
    <location>
        <begin position="29"/>
        <end position="215"/>
    </location>
</feature>
<dbReference type="RefSeq" id="WP_026798959.1">
    <property type="nucleotide sequence ID" value="NZ_AULI01000001.1"/>
</dbReference>
<name>A0A0A5GLE0_9BACI</name>
<dbReference type="AlphaFoldDB" id="A0A0A5GLE0"/>
<dbReference type="OrthoDB" id="2692159at2"/>
<reference evidence="3 4" key="1">
    <citation type="submission" date="2013-08" db="EMBL/GenBank/DDBJ databases">
        <authorList>
            <person name="Huang J."/>
            <person name="Wang G."/>
        </authorList>
    </citation>
    <scope>NUCLEOTIDE SEQUENCE [LARGE SCALE GENOMIC DNA]</scope>
    <source>
        <strain evidence="3 4">JSM 076056</strain>
    </source>
</reference>
<keyword evidence="4" id="KW-1185">Reference proteome</keyword>
<evidence type="ECO:0000256" key="2">
    <source>
        <dbReference type="SAM" id="SignalP"/>
    </source>
</evidence>
<evidence type="ECO:0008006" key="5">
    <source>
        <dbReference type="Google" id="ProtNLM"/>
    </source>
</evidence>
<evidence type="ECO:0000313" key="4">
    <source>
        <dbReference type="Proteomes" id="UP000030528"/>
    </source>
</evidence>
<sequence length="215" mass="24526">MFLRNKRSLIRLIIIVLLAGAAYQQMWASKSDTENTSPTEEGEIYDHNNPRNNPLHLEEPRLEQGTVSEPGKHILMLEEGKAQRLVFIEDSTFQTSIPWENKWEEGETKELVKEAEHQSGLDIDYYVRYDADVLERLSDKVTQSEELTAWFADAGFPMDGQNLETLDVQQVVSGVQGVSLPTMKLLFELWSEFQGSVETDLTVTSLMSWTNGKRS</sequence>
<dbReference type="Proteomes" id="UP000030528">
    <property type="component" value="Unassembled WGS sequence"/>
</dbReference>